<reference evidence="3 4" key="1">
    <citation type="submission" date="2020-10" db="EMBL/GenBank/DDBJ databases">
        <title>Connecting structure to function with the recovery of over 1000 high-quality activated sludge metagenome-assembled genomes encoding full-length rRNA genes using long-read sequencing.</title>
        <authorList>
            <person name="Singleton C.M."/>
            <person name="Petriglieri F."/>
            <person name="Kristensen J.M."/>
            <person name="Kirkegaard R.H."/>
            <person name="Michaelsen T.Y."/>
            <person name="Andersen M.H."/>
            <person name="Karst S.M."/>
            <person name="Dueholm M.S."/>
            <person name="Nielsen P.H."/>
            <person name="Albertsen M."/>
        </authorList>
    </citation>
    <scope>NUCLEOTIDE SEQUENCE [LARGE SCALE GENOMIC DNA]</scope>
    <source>
        <strain evidence="3">AalE_18-Q3-R2-46_BAT3C.188</strain>
    </source>
</reference>
<dbReference type="EMBL" id="JADIXZ010000001">
    <property type="protein sequence ID" value="MBK6299602.1"/>
    <property type="molecule type" value="Genomic_DNA"/>
</dbReference>
<accession>A0A934X270</accession>
<keyword evidence="1" id="KW-0805">Transcription regulation</keyword>
<dbReference type="AlphaFoldDB" id="A0A934X270"/>
<name>A0A934X270_9MICO</name>
<comment type="caution">
    <text evidence="3">The sequence shown here is derived from an EMBL/GenBank/DDBJ whole genome shotgun (WGS) entry which is preliminary data.</text>
</comment>
<keyword evidence="2" id="KW-0804">Transcription</keyword>
<protein>
    <recommendedName>
        <fullName evidence="5">Zinc-finger domain-containing protein</fullName>
    </recommendedName>
</protein>
<organism evidence="3 4">
    <name type="scientific">Candidatus Phosphoribacter hodrii</name>
    <dbReference type="NCBI Taxonomy" id="2953743"/>
    <lineage>
        <taxon>Bacteria</taxon>
        <taxon>Bacillati</taxon>
        <taxon>Actinomycetota</taxon>
        <taxon>Actinomycetes</taxon>
        <taxon>Micrococcales</taxon>
        <taxon>Dermatophilaceae</taxon>
        <taxon>Candidatus Phosphoribacter</taxon>
    </lineage>
</organism>
<dbReference type="Proteomes" id="UP000718281">
    <property type="component" value="Unassembled WGS sequence"/>
</dbReference>
<dbReference type="InterPro" id="IPR041916">
    <property type="entry name" value="Anti_sigma_zinc_sf"/>
</dbReference>
<evidence type="ECO:0000313" key="3">
    <source>
        <dbReference type="EMBL" id="MBK6299602.1"/>
    </source>
</evidence>
<gene>
    <name evidence="3" type="ORF">IPF40_00635</name>
</gene>
<evidence type="ECO:0000256" key="1">
    <source>
        <dbReference type="ARBA" id="ARBA00023015"/>
    </source>
</evidence>
<sequence>MSRHLGDQVSAYVDRRLPGSALSAWDRHVVVCAHCRYAVDQERSLLASLRTAPAPCVSDSLQALLLGMGNASPNARFIAAAASTGSPVGAQPPVPAAPFLVHGLRLPTVSPAGPPRHRSARRAALVAGLAAGASAAAAWTVGLAPASVSAAPAGAPVPARVGTASGLGAAYSGMLSFPVSQVGFSTVWPTSTTSTTEISGR</sequence>
<proteinExistence type="predicted"/>
<evidence type="ECO:0000313" key="4">
    <source>
        <dbReference type="Proteomes" id="UP000718281"/>
    </source>
</evidence>
<dbReference type="Gene3D" id="1.10.10.1320">
    <property type="entry name" value="Anti-sigma factor, zinc-finger domain"/>
    <property type="match status" value="1"/>
</dbReference>
<evidence type="ECO:0008006" key="5">
    <source>
        <dbReference type="Google" id="ProtNLM"/>
    </source>
</evidence>
<evidence type="ECO:0000256" key="2">
    <source>
        <dbReference type="ARBA" id="ARBA00023163"/>
    </source>
</evidence>